<keyword evidence="1" id="KW-0677">Repeat</keyword>
<protein>
    <recommendedName>
        <fullName evidence="5">Pentatricopeptide repeat-containing protein</fullName>
    </recommendedName>
</protein>
<dbReference type="Gene3D" id="1.25.40.10">
    <property type="entry name" value="Tetratricopeptide repeat domain"/>
    <property type="match status" value="1"/>
</dbReference>
<dbReference type="Pfam" id="PF01535">
    <property type="entry name" value="PPR"/>
    <property type="match status" value="2"/>
</dbReference>
<accession>A0ABQ9KNR0</accession>
<dbReference type="InterPro" id="IPR046960">
    <property type="entry name" value="PPR_At4g14850-like_plant"/>
</dbReference>
<feature type="repeat" description="PPR" evidence="2">
    <location>
        <begin position="45"/>
        <end position="77"/>
    </location>
</feature>
<evidence type="ECO:0000313" key="4">
    <source>
        <dbReference type="Proteomes" id="UP001174677"/>
    </source>
</evidence>
<dbReference type="PANTHER" id="PTHR47926">
    <property type="entry name" value="PENTATRICOPEPTIDE REPEAT-CONTAINING PROTEIN"/>
    <property type="match status" value="1"/>
</dbReference>
<proteinExistence type="predicted"/>
<dbReference type="EMBL" id="JARPOI010000016">
    <property type="protein sequence ID" value="KAJ9145820.1"/>
    <property type="molecule type" value="Genomic_DNA"/>
</dbReference>
<evidence type="ECO:0000313" key="3">
    <source>
        <dbReference type="EMBL" id="KAJ9145820.1"/>
    </source>
</evidence>
<evidence type="ECO:0000256" key="1">
    <source>
        <dbReference type="ARBA" id="ARBA00022737"/>
    </source>
</evidence>
<keyword evidence="4" id="KW-1185">Reference proteome</keyword>
<dbReference type="Proteomes" id="UP001174677">
    <property type="component" value="Chromosome 16"/>
</dbReference>
<evidence type="ECO:0008006" key="5">
    <source>
        <dbReference type="Google" id="ProtNLM"/>
    </source>
</evidence>
<dbReference type="NCBIfam" id="TIGR00756">
    <property type="entry name" value="PPR"/>
    <property type="match status" value="1"/>
</dbReference>
<dbReference type="InterPro" id="IPR002885">
    <property type="entry name" value="PPR_rpt"/>
</dbReference>
<comment type="caution">
    <text evidence="3">The sequence shown here is derived from an EMBL/GenBank/DDBJ whole genome shotgun (WGS) entry which is preliminary data.</text>
</comment>
<reference evidence="3" key="1">
    <citation type="journal article" date="2023" name="Plant Biotechnol. J.">
        <title>Chromosome-level wild Hevea brasiliensis genome provides new tools for genomic-assisted breeding and valuable loci to elevate rubber yield.</title>
        <authorList>
            <person name="Cheng H."/>
            <person name="Song X."/>
            <person name="Hu Y."/>
            <person name="Wu T."/>
            <person name="Yang Q."/>
            <person name="An Z."/>
            <person name="Feng S."/>
            <person name="Deng Z."/>
            <person name="Wu W."/>
            <person name="Zeng X."/>
            <person name="Tu M."/>
            <person name="Wang X."/>
            <person name="Huang H."/>
        </authorList>
    </citation>
    <scope>NUCLEOTIDE SEQUENCE</scope>
    <source>
        <strain evidence="3">MT/VB/25A 57/8</strain>
    </source>
</reference>
<dbReference type="InterPro" id="IPR011990">
    <property type="entry name" value="TPR-like_helical_dom_sf"/>
</dbReference>
<dbReference type="PROSITE" id="PS51375">
    <property type="entry name" value="PPR"/>
    <property type="match status" value="1"/>
</dbReference>
<name>A0ABQ9KNR0_HEVBR</name>
<sequence>MEFFFFLVKGHTWSLFAHNSLFSMHAKTAELEIACCLFDKMPDRDAVSWNAMISGYASKGMWKEAFELFGKNAGRRC</sequence>
<organism evidence="3 4">
    <name type="scientific">Hevea brasiliensis</name>
    <name type="common">Para rubber tree</name>
    <name type="synonym">Siphonia brasiliensis</name>
    <dbReference type="NCBI Taxonomy" id="3981"/>
    <lineage>
        <taxon>Eukaryota</taxon>
        <taxon>Viridiplantae</taxon>
        <taxon>Streptophyta</taxon>
        <taxon>Embryophyta</taxon>
        <taxon>Tracheophyta</taxon>
        <taxon>Spermatophyta</taxon>
        <taxon>Magnoliopsida</taxon>
        <taxon>eudicotyledons</taxon>
        <taxon>Gunneridae</taxon>
        <taxon>Pentapetalae</taxon>
        <taxon>rosids</taxon>
        <taxon>fabids</taxon>
        <taxon>Malpighiales</taxon>
        <taxon>Euphorbiaceae</taxon>
        <taxon>Crotonoideae</taxon>
        <taxon>Micrandreae</taxon>
        <taxon>Hevea</taxon>
    </lineage>
</organism>
<evidence type="ECO:0000256" key="2">
    <source>
        <dbReference type="PROSITE-ProRule" id="PRU00708"/>
    </source>
</evidence>
<dbReference type="PANTHER" id="PTHR47926:SF347">
    <property type="entry name" value="PENTATRICOPEPTIDE REPEAT-CONTAINING PROTEIN"/>
    <property type="match status" value="1"/>
</dbReference>
<gene>
    <name evidence="3" type="ORF">P3X46_028154</name>
</gene>